<evidence type="ECO:0000259" key="5">
    <source>
        <dbReference type="PROSITE" id="PS51123"/>
    </source>
</evidence>
<evidence type="ECO:0000256" key="2">
    <source>
        <dbReference type="ARBA" id="ARBA00023136"/>
    </source>
</evidence>
<dbReference type="SUPFAM" id="SSF103088">
    <property type="entry name" value="OmpA-like"/>
    <property type="match status" value="1"/>
</dbReference>
<accession>A0A069PTE6</accession>
<comment type="subcellular location">
    <subcellularLocation>
        <location evidence="1">Cell outer membrane</location>
    </subcellularLocation>
</comment>
<evidence type="ECO:0000256" key="3">
    <source>
        <dbReference type="ARBA" id="ARBA00023237"/>
    </source>
</evidence>
<dbReference type="CDD" id="cd07185">
    <property type="entry name" value="OmpA_C-like"/>
    <property type="match status" value="1"/>
</dbReference>
<dbReference type="InterPro" id="IPR050330">
    <property type="entry name" value="Bact_OuterMem_StrucFunc"/>
</dbReference>
<dbReference type="EMBL" id="JFHC01000005">
    <property type="protein sequence ID" value="KDR43875.1"/>
    <property type="molecule type" value="Genomic_DNA"/>
</dbReference>
<keyword evidence="2 4" id="KW-0472">Membrane</keyword>
<dbReference type="InterPro" id="IPR006664">
    <property type="entry name" value="OMP_bac"/>
</dbReference>
<keyword evidence="6" id="KW-0969">Cilium</keyword>
<dbReference type="Proteomes" id="UP000027466">
    <property type="component" value="Unassembled WGS sequence"/>
</dbReference>
<dbReference type="RefSeq" id="WP_035933980.1">
    <property type="nucleotide sequence ID" value="NZ_CADFFX010000001.1"/>
</dbReference>
<dbReference type="STRING" id="60547.GCA_000751215_03611"/>
<sequence>MKNTIVAAACVLALAGCGGTAVRDKLAIQDPTVLQTGFATEQSRQAGAAERAWTDVYGQIDSPREILATLQTRLGDLGPKKENYFGYKDQCWIDVAGQELDAGNGWGFVEEAVGESARLTAGLEGAQPLSGDNPPLRTVARVRPDLAATLKGMRGDARFGYCPQAQRSVACMEVKLMHAGHDAWARSFDAAQAKVEAVERGMAEARQQLDGCAVPQVEAPPPPKVVTLSADALFAFDGGDIAAITQDGRSKLDAVTADVMRSGDLTSITVAGYTDRLGSAAYNRDLSERRALSVQRYLQGKGVTVPIQARGYGPASPGSDCRMKDRRALIECLAADRRVELRFTRKGETAEGPQ</sequence>
<evidence type="ECO:0000313" key="7">
    <source>
        <dbReference type="Proteomes" id="UP000027466"/>
    </source>
</evidence>
<dbReference type="PROSITE" id="PS51123">
    <property type="entry name" value="OMPA_2"/>
    <property type="match status" value="1"/>
</dbReference>
<keyword evidence="6" id="KW-0966">Cell projection</keyword>
<name>A0A069PTE6_9BURK</name>
<comment type="caution">
    <text evidence="6">The sequence shown here is derived from an EMBL/GenBank/DDBJ whole genome shotgun (WGS) entry which is preliminary data.</text>
</comment>
<dbReference type="PROSITE" id="PS51257">
    <property type="entry name" value="PROKAR_LIPOPROTEIN"/>
    <property type="match status" value="1"/>
</dbReference>
<dbReference type="InterPro" id="IPR006665">
    <property type="entry name" value="OmpA-like"/>
</dbReference>
<evidence type="ECO:0000313" key="6">
    <source>
        <dbReference type="EMBL" id="KDR43875.1"/>
    </source>
</evidence>
<dbReference type="AlphaFoldDB" id="A0A069PTE6"/>
<dbReference type="GO" id="GO:0009279">
    <property type="term" value="C:cell outer membrane"/>
    <property type="evidence" value="ECO:0007669"/>
    <property type="project" value="UniProtKB-SubCell"/>
</dbReference>
<proteinExistence type="predicted"/>
<feature type="domain" description="OmpA-like" evidence="5">
    <location>
        <begin position="221"/>
        <end position="347"/>
    </location>
</feature>
<keyword evidence="7" id="KW-1185">Reference proteome</keyword>
<dbReference type="PRINTS" id="PR01021">
    <property type="entry name" value="OMPADOMAIN"/>
</dbReference>
<gene>
    <name evidence="6" type="ORF">BG61_29330</name>
</gene>
<protein>
    <submittedName>
        <fullName evidence="6">Flagellar motor protein MotB</fullName>
    </submittedName>
</protein>
<evidence type="ECO:0000256" key="4">
    <source>
        <dbReference type="PROSITE-ProRule" id="PRU00473"/>
    </source>
</evidence>
<dbReference type="Pfam" id="PF00691">
    <property type="entry name" value="OmpA"/>
    <property type="match status" value="1"/>
</dbReference>
<dbReference type="PANTHER" id="PTHR30329">
    <property type="entry name" value="STATOR ELEMENT OF FLAGELLAR MOTOR COMPLEX"/>
    <property type="match status" value="1"/>
</dbReference>
<dbReference type="PANTHER" id="PTHR30329:SF21">
    <property type="entry name" value="LIPOPROTEIN YIAD-RELATED"/>
    <property type="match status" value="1"/>
</dbReference>
<dbReference type="InterPro" id="IPR036737">
    <property type="entry name" value="OmpA-like_sf"/>
</dbReference>
<keyword evidence="6" id="KW-0282">Flagellum</keyword>
<keyword evidence="3" id="KW-0998">Cell outer membrane</keyword>
<organism evidence="6 7">
    <name type="scientific">Caballeronia glathei</name>
    <dbReference type="NCBI Taxonomy" id="60547"/>
    <lineage>
        <taxon>Bacteria</taxon>
        <taxon>Pseudomonadati</taxon>
        <taxon>Pseudomonadota</taxon>
        <taxon>Betaproteobacteria</taxon>
        <taxon>Burkholderiales</taxon>
        <taxon>Burkholderiaceae</taxon>
        <taxon>Caballeronia</taxon>
    </lineage>
</organism>
<dbReference type="Gene3D" id="3.30.1330.60">
    <property type="entry name" value="OmpA-like domain"/>
    <property type="match status" value="1"/>
</dbReference>
<evidence type="ECO:0000256" key="1">
    <source>
        <dbReference type="ARBA" id="ARBA00004442"/>
    </source>
</evidence>
<reference evidence="6 7" key="1">
    <citation type="submission" date="2014-03" db="EMBL/GenBank/DDBJ databases">
        <title>Draft Genome Sequences of Four Burkholderia Strains.</title>
        <authorList>
            <person name="Liu X.Y."/>
            <person name="Li C.X."/>
            <person name="Xu J.H."/>
        </authorList>
    </citation>
    <scope>NUCLEOTIDE SEQUENCE [LARGE SCALE GENOMIC DNA]</scope>
    <source>
        <strain evidence="6 7">DSM 50014</strain>
    </source>
</reference>